<dbReference type="CDD" id="cd03225">
    <property type="entry name" value="ABC_cobalt_CbiO_domain1"/>
    <property type="match status" value="1"/>
</dbReference>
<dbReference type="Gene3D" id="3.40.50.300">
    <property type="entry name" value="P-loop containing nucleotide triphosphate hydrolases"/>
    <property type="match status" value="1"/>
</dbReference>
<dbReference type="GO" id="GO:0005524">
    <property type="term" value="F:ATP binding"/>
    <property type="evidence" value="ECO:0007669"/>
    <property type="project" value="UniProtKB-KW"/>
</dbReference>
<dbReference type="SUPFAM" id="SSF52540">
    <property type="entry name" value="P-loop containing nucleoside triphosphate hydrolases"/>
    <property type="match status" value="1"/>
</dbReference>
<dbReference type="PANTHER" id="PTHR43423">
    <property type="entry name" value="ABC TRANSPORTER I FAMILY MEMBER 17"/>
    <property type="match status" value="1"/>
</dbReference>
<dbReference type="KEGG" id="dvl:Dvul_2223"/>
<dbReference type="HOGENOM" id="CLU_000604_1_22_7"/>
<gene>
    <name evidence="5" type="ordered locus">Dvul_2223</name>
</gene>
<evidence type="ECO:0000256" key="1">
    <source>
        <dbReference type="ARBA" id="ARBA00022448"/>
    </source>
</evidence>
<evidence type="ECO:0000256" key="3">
    <source>
        <dbReference type="ARBA" id="ARBA00022840"/>
    </source>
</evidence>
<evidence type="ECO:0000313" key="6">
    <source>
        <dbReference type="Proteomes" id="UP000009173"/>
    </source>
</evidence>
<dbReference type="InterPro" id="IPR003593">
    <property type="entry name" value="AAA+_ATPase"/>
</dbReference>
<keyword evidence="3 5" id="KW-0067">ATP-binding</keyword>
<dbReference type="Proteomes" id="UP000009173">
    <property type="component" value="Chromosome"/>
</dbReference>
<dbReference type="InterPro" id="IPR015856">
    <property type="entry name" value="ABC_transpr_CbiO/EcfA_su"/>
</dbReference>
<dbReference type="GO" id="GO:0016887">
    <property type="term" value="F:ATP hydrolysis activity"/>
    <property type="evidence" value="ECO:0007669"/>
    <property type="project" value="InterPro"/>
</dbReference>
<dbReference type="InterPro" id="IPR003439">
    <property type="entry name" value="ABC_transporter-like_ATP-bd"/>
</dbReference>
<dbReference type="EMBL" id="CP000527">
    <property type="protein sequence ID" value="ABM29239.1"/>
    <property type="molecule type" value="Genomic_DNA"/>
</dbReference>
<protein>
    <submittedName>
        <fullName evidence="5">Carbohydrate ABC transporter ATP-binding protein, CUT1 family</fullName>
    </submittedName>
</protein>
<feature type="domain" description="ABC transporter" evidence="4">
    <location>
        <begin position="5"/>
        <end position="211"/>
    </location>
</feature>
<dbReference type="InterPro" id="IPR027417">
    <property type="entry name" value="P-loop_NTPase"/>
</dbReference>
<organism evidence="5 6">
    <name type="scientific">Nitratidesulfovibrio vulgaris (strain DP4)</name>
    <name type="common">Desulfovibrio vulgaris</name>
    <dbReference type="NCBI Taxonomy" id="391774"/>
    <lineage>
        <taxon>Bacteria</taxon>
        <taxon>Pseudomonadati</taxon>
        <taxon>Thermodesulfobacteriota</taxon>
        <taxon>Desulfovibrionia</taxon>
        <taxon>Desulfovibrionales</taxon>
        <taxon>Desulfovibrionaceae</taxon>
        <taxon>Nitratidesulfovibrio</taxon>
    </lineage>
</organism>
<name>A0A0H3AA71_NITV4</name>
<accession>A0A0H3AA71</accession>
<dbReference type="SMART" id="SM00382">
    <property type="entry name" value="AAA"/>
    <property type="match status" value="1"/>
</dbReference>
<dbReference type="PROSITE" id="PS50893">
    <property type="entry name" value="ABC_TRANSPORTER_2"/>
    <property type="match status" value="1"/>
</dbReference>
<dbReference type="AlphaFoldDB" id="A0A0H3AA71"/>
<evidence type="ECO:0000256" key="2">
    <source>
        <dbReference type="ARBA" id="ARBA00022741"/>
    </source>
</evidence>
<dbReference type="GO" id="GO:0016020">
    <property type="term" value="C:membrane"/>
    <property type="evidence" value="ECO:0007669"/>
    <property type="project" value="InterPro"/>
</dbReference>
<keyword evidence="1" id="KW-0813">Transport</keyword>
<dbReference type="PANTHER" id="PTHR43423:SF1">
    <property type="entry name" value="ABC TRANSPORTER I FAMILY MEMBER 17"/>
    <property type="match status" value="1"/>
</dbReference>
<sequence>MTALFSLRGIKRHYGGRLALDIPRLDIPAGRLLGVCGPNGSGKSTLLRLLAMLESPDSGEVLFEGAPTGDLRTARRQVTLLLQEPYLLSRSVAENVAYGLSVRGIRDEERVRASLLAVGLDPDLFGERRRNELSGGEAQRVALAARLAIRPQVLLMDEPTASVDEESAGRIALAARTACEQGTTVVVVSHDREWLDALADDQLRLKAGRIVA</sequence>
<keyword evidence="2" id="KW-0547">Nucleotide-binding</keyword>
<reference evidence="6" key="1">
    <citation type="journal article" date="2009" name="Environ. Microbiol.">
        <title>Contribution of mobile genetic elements to Desulfovibrio vulgaris genome plasticity.</title>
        <authorList>
            <person name="Walker C.B."/>
            <person name="Stolyar S."/>
            <person name="Chivian D."/>
            <person name="Pinel N."/>
            <person name="Gabster J.A."/>
            <person name="Dehal P.S."/>
            <person name="He Z."/>
            <person name="Yang Z.K."/>
            <person name="Yen H.C."/>
            <person name="Zhou J."/>
            <person name="Wall J.D."/>
            <person name="Hazen T.C."/>
            <person name="Arkin A.P."/>
            <person name="Stahl D.A."/>
        </authorList>
    </citation>
    <scope>NUCLEOTIDE SEQUENCE [LARGE SCALE GENOMIC DNA]</scope>
    <source>
        <strain evidence="6">DP4</strain>
    </source>
</reference>
<dbReference type="GO" id="GO:0055085">
    <property type="term" value="P:transmembrane transport"/>
    <property type="evidence" value="ECO:0007669"/>
    <property type="project" value="InterPro"/>
</dbReference>
<dbReference type="Pfam" id="PF00005">
    <property type="entry name" value="ABC_tran"/>
    <property type="match status" value="1"/>
</dbReference>
<evidence type="ECO:0000259" key="4">
    <source>
        <dbReference type="PROSITE" id="PS50893"/>
    </source>
</evidence>
<proteinExistence type="predicted"/>
<evidence type="ECO:0000313" key="5">
    <source>
        <dbReference type="EMBL" id="ABM29239.1"/>
    </source>
</evidence>
<dbReference type="RefSeq" id="WP_011792727.1">
    <property type="nucleotide sequence ID" value="NC_008751.1"/>
</dbReference>